<comment type="caution">
    <text evidence="2">The sequence shown here is derived from an EMBL/GenBank/DDBJ whole genome shotgun (WGS) entry which is preliminary data.</text>
</comment>
<sequence length="158" mass="17016">SEKHEQVVIKLSVTTAGQVTRRRAPSPSGAQGVATWRCLAAGVSGQPGPPPRHKHCGARAEQAALDLARRAPRSAHGEAPGQLDSQAEQSRVSPSCPEWPARSQSRMPPQSELPSWAGNVCPPLVTSGCLDRTASYHLGQRRLFLDLGELKRQMRTSL</sequence>
<dbReference type="EMBL" id="JBBHLL010000095">
    <property type="protein sequence ID" value="KAK7817483.1"/>
    <property type="molecule type" value="Genomic_DNA"/>
</dbReference>
<reference evidence="2 3" key="1">
    <citation type="journal article" date="2023" name="bioRxiv">
        <title>Conserved and derived expression patterns and positive selection on dental genes reveal complex evolutionary context of ever-growing rodent molars.</title>
        <authorList>
            <person name="Calamari Z.T."/>
            <person name="Song A."/>
            <person name="Cohen E."/>
            <person name="Akter M."/>
            <person name="Roy R.D."/>
            <person name="Hallikas O."/>
            <person name="Christensen M.M."/>
            <person name="Li P."/>
            <person name="Marangoni P."/>
            <person name="Jernvall J."/>
            <person name="Klein O.D."/>
        </authorList>
    </citation>
    <scope>NUCLEOTIDE SEQUENCE [LARGE SCALE GENOMIC DNA]</scope>
    <source>
        <strain evidence="2">V071</strain>
    </source>
</reference>
<feature type="non-terminal residue" evidence="2">
    <location>
        <position position="1"/>
    </location>
</feature>
<dbReference type="AlphaFoldDB" id="A0AAW0ITB9"/>
<feature type="region of interest" description="Disordered" evidence="1">
    <location>
        <begin position="41"/>
        <end position="114"/>
    </location>
</feature>
<keyword evidence="3" id="KW-1185">Reference proteome</keyword>
<name>A0AAW0ITB9_MYOGA</name>
<feature type="compositionally biased region" description="Polar residues" evidence="1">
    <location>
        <begin position="83"/>
        <end position="93"/>
    </location>
</feature>
<evidence type="ECO:0000313" key="3">
    <source>
        <dbReference type="Proteomes" id="UP001488838"/>
    </source>
</evidence>
<gene>
    <name evidence="2" type="ORF">U0070_024957</name>
</gene>
<accession>A0AAW0ITB9</accession>
<evidence type="ECO:0000313" key="2">
    <source>
        <dbReference type="EMBL" id="KAK7817483.1"/>
    </source>
</evidence>
<evidence type="ECO:0000256" key="1">
    <source>
        <dbReference type="SAM" id="MobiDB-lite"/>
    </source>
</evidence>
<organism evidence="2 3">
    <name type="scientific">Myodes glareolus</name>
    <name type="common">Bank vole</name>
    <name type="synonym">Clethrionomys glareolus</name>
    <dbReference type="NCBI Taxonomy" id="447135"/>
    <lineage>
        <taxon>Eukaryota</taxon>
        <taxon>Metazoa</taxon>
        <taxon>Chordata</taxon>
        <taxon>Craniata</taxon>
        <taxon>Vertebrata</taxon>
        <taxon>Euteleostomi</taxon>
        <taxon>Mammalia</taxon>
        <taxon>Eutheria</taxon>
        <taxon>Euarchontoglires</taxon>
        <taxon>Glires</taxon>
        <taxon>Rodentia</taxon>
        <taxon>Myomorpha</taxon>
        <taxon>Muroidea</taxon>
        <taxon>Cricetidae</taxon>
        <taxon>Arvicolinae</taxon>
        <taxon>Myodes</taxon>
    </lineage>
</organism>
<protein>
    <submittedName>
        <fullName evidence="2">Uncharacterized protein</fullName>
    </submittedName>
</protein>
<dbReference type="Proteomes" id="UP001488838">
    <property type="component" value="Unassembled WGS sequence"/>
</dbReference>
<proteinExistence type="predicted"/>